<evidence type="ECO:0000313" key="8">
    <source>
        <dbReference type="EMBL" id="WOG85275.1"/>
    </source>
</evidence>
<feature type="transmembrane region" description="Helical" evidence="6">
    <location>
        <begin position="396"/>
        <end position="417"/>
    </location>
</feature>
<feature type="transmembrane region" description="Helical" evidence="6">
    <location>
        <begin position="71"/>
        <end position="98"/>
    </location>
</feature>
<feature type="transmembrane region" description="Helical" evidence="6">
    <location>
        <begin position="240"/>
        <end position="261"/>
    </location>
</feature>
<proteinExistence type="inferred from homology"/>
<dbReference type="KEGG" id="dcr:108203758"/>
<dbReference type="OMA" id="MGFKQPC"/>
<keyword evidence="3 6" id="KW-0812">Transmembrane</keyword>
<name>A0A162B938_DAUCS</name>
<evidence type="ECO:0000256" key="4">
    <source>
        <dbReference type="ARBA" id="ARBA00022989"/>
    </source>
</evidence>
<keyword evidence="9" id="KW-1185">Reference proteome</keyword>
<feature type="transmembrane region" description="Helical" evidence="6">
    <location>
        <begin position="110"/>
        <end position="128"/>
    </location>
</feature>
<feature type="transmembrane region" description="Helical" evidence="6">
    <location>
        <begin position="368"/>
        <end position="390"/>
    </location>
</feature>
<evidence type="ECO:0008006" key="10">
    <source>
        <dbReference type="Google" id="ProtNLM"/>
    </source>
</evidence>
<comment type="subcellular location">
    <subcellularLocation>
        <location evidence="1">Membrane</location>
        <topology evidence="1">Multi-pass membrane protein</topology>
    </subcellularLocation>
</comment>
<dbReference type="Pfam" id="PF01925">
    <property type="entry name" value="TauE"/>
    <property type="match status" value="2"/>
</dbReference>
<dbReference type="EMBL" id="CP093343">
    <property type="protein sequence ID" value="WOG85275.1"/>
    <property type="molecule type" value="Genomic_DNA"/>
</dbReference>
<feature type="transmembrane region" description="Helical" evidence="6">
    <location>
        <begin position="9"/>
        <end position="27"/>
    </location>
</feature>
<reference evidence="8" key="2">
    <citation type="submission" date="2022-03" db="EMBL/GenBank/DDBJ databases">
        <title>Draft title - Genomic analysis of global carrot germplasm unveils the trajectory of domestication and the origin of high carotenoid orange carrot.</title>
        <authorList>
            <person name="Iorizzo M."/>
            <person name="Ellison S."/>
            <person name="Senalik D."/>
            <person name="Macko-Podgorni A."/>
            <person name="Grzebelus D."/>
            <person name="Bostan H."/>
            <person name="Rolling W."/>
            <person name="Curaba J."/>
            <person name="Simon P."/>
        </authorList>
    </citation>
    <scope>NUCLEOTIDE SEQUENCE</scope>
    <source>
        <tissue evidence="8">Leaf</tissue>
    </source>
</reference>
<feature type="transmembrane region" description="Helical" evidence="6">
    <location>
        <begin position="148"/>
        <end position="166"/>
    </location>
</feature>
<organism evidence="7">
    <name type="scientific">Daucus carota subsp. sativus</name>
    <name type="common">Carrot</name>
    <dbReference type="NCBI Taxonomy" id="79200"/>
    <lineage>
        <taxon>Eukaryota</taxon>
        <taxon>Viridiplantae</taxon>
        <taxon>Streptophyta</taxon>
        <taxon>Embryophyta</taxon>
        <taxon>Tracheophyta</taxon>
        <taxon>Spermatophyta</taxon>
        <taxon>Magnoliopsida</taxon>
        <taxon>eudicotyledons</taxon>
        <taxon>Gunneridae</taxon>
        <taxon>Pentapetalae</taxon>
        <taxon>asterids</taxon>
        <taxon>campanulids</taxon>
        <taxon>Apiales</taxon>
        <taxon>Apiaceae</taxon>
        <taxon>Apioideae</taxon>
        <taxon>Scandiceae</taxon>
        <taxon>Daucinae</taxon>
        <taxon>Daucus</taxon>
        <taxon>Daucus sect. Daucus</taxon>
    </lineage>
</organism>
<dbReference type="GO" id="GO:0031464">
    <property type="term" value="C:Cul4A-RING E3 ubiquitin ligase complex"/>
    <property type="evidence" value="ECO:0007669"/>
    <property type="project" value="TreeGrafter"/>
</dbReference>
<dbReference type="GO" id="GO:0016567">
    <property type="term" value="P:protein ubiquitination"/>
    <property type="evidence" value="ECO:0007669"/>
    <property type="project" value="TreeGrafter"/>
</dbReference>
<keyword evidence="5 6" id="KW-0472">Membrane</keyword>
<dbReference type="STRING" id="79200.A0A162B938"/>
<sequence>MSPQKKPPLSLHWMTFILILIFIFNNISQARQPQFSAENPPSDQFFDANFRWILGLQQFQTTQIKFTISSVVSGLLCFVAASISSAGGIGGGGLFIPILSIVAGFDLKTASSLSAFMVTGGSMANVLYNTLLRSSNVDANKGLIDYDIALLSEPCMLLGVSIGVILNRVIPEWLITILFDVFLAWCSFKTCSAGVIFWNLESEDTRRKECDGVSTNCDENQGNVECVLEPLLEKEEKGGIAAIPLVKVGILIMVWFSFFLVNLLRGDRYRQSVIGIKPCGVNYWIISSTQIPIAIIFTIWILFRREGCNQNQNANLQEMDVKTTCESTHKLTFPVIATLAGVLGGTYGIGGGMLISPFLLQIGISPQVTAATCSFMVFFSSIMSAVQYLMLGMEHAYSALIYAIICFVASLVGLMVVQKVIRKHGRASLIVFSVGIVMILSTVLMTSFGAINVWKDYKSGRYMGFKPPC</sequence>
<evidence type="ECO:0000256" key="5">
    <source>
        <dbReference type="ARBA" id="ARBA00023136"/>
    </source>
</evidence>
<feature type="transmembrane region" description="Helical" evidence="6">
    <location>
        <begin position="281"/>
        <end position="303"/>
    </location>
</feature>
<accession>A0A162B938</accession>
<dbReference type="OrthoDB" id="434519at2759"/>
<evidence type="ECO:0000256" key="6">
    <source>
        <dbReference type="SAM" id="Phobius"/>
    </source>
</evidence>
<dbReference type="AlphaFoldDB" id="A0A162B938"/>
<gene>
    <name evidence="7" type="ORF">DCAR_004179</name>
    <name evidence="8" type="ORF">DCAR_0104463</name>
</gene>
<evidence type="ECO:0000256" key="1">
    <source>
        <dbReference type="ARBA" id="ARBA00004141"/>
    </source>
</evidence>
<dbReference type="PANTHER" id="PTHR14255:SF3">
    <property type="entry name" value="SULFITE EXPORTER TAUE_SAFE FAMILY PROTEIN 5-RELATED"/>
    <property type="match status" value="1"/>
</dbReference>
<evidence type="ECO:0000256" key="2">
    <source>
        <dbReference type="ARBA" id="ARBA00009142"/>
    </source>
</evidence>
<evidence type="ECO:0000313" key="7">
    <source>
        <dbReference type="EMBL" id="KZN11523.1"/>
    </source>
</evidence>
<dbReference type="EMBL" id="LNRQ01000001">
    <property type="protein sequence ID" value="KZN11523.1"/>
    <property type="molecule type" value="Genomic_DNA"/>
</dbReference>
<evidence type="ECO:0000313" key="9">
    <source>
        <dbReference type="Proteomes" id="UP000077755"/>
    </source>
</evidence>
<feature type="transmembrane region" description="Helical" evidence="6">
    <location>
        <begin position="331"/>
        <end position="356"/>
    </location>
</feature>
<keyword evidence="4 6" id="KW-1133">Transmembrane helix</keyword>
<dbReference type="Gramene" id="KZN11523">
    <property type="protein sequence ID" value="KZN11523"/>
    <property type="gene ID" value="DCAR_004179"/>
</dbReference>
<evidence type="ECO:0000256" key="3">
    <source>
        <dbReference type="ARBA" id="ARBA00022692"/>
    </source>
</evidence>
<feature type="transmembrane region" description="Helical" evidence="6">
    <location>
        <begin position="429"/>
        <end position="454"/>
    </location>
</feature>
<dbReference type="InterPro" id="IPR002781">
    <property type="entry name" value="TM_pro_TauE-like"/>
</dbReference>
<dbReference type="PANTHER" id="PTHR14255">
    <property type="entry name" value="CEREBLON"/>
    <property type="match status" value="1"/>
</dbReference>
<dbReference type="Proteomes" id="UP000077755">
    <property type="component" value="Chromosome 1"/>
</dbReference>
<reference evidence="7" key="1">
    <citation type="journal article" date="2016" name="Nat. Genet.">
        <title>A high-quality carrot genome assembly provides new insights into carotenoid accumulation and asterid genome evolution.</title>
        <authorList>
            <person name="Iorizzo M."/>
            <person name="Ellison S."/>
            <person name="Senalik D."/>
            <person name="Zeng P."/>
            <person name="Satapoomin P."/>
            <person name="Huang J."/>
            <person name="Bowman M."/>
            <person name="Iovene M."/>
            <person name="Sanseverino W."/>
            <person name="Cavagnaro P."/>
            <person name="Yildiz M."/>
            <person name="Macko-Podgorni A."/>
            <person name="Moranska E."/>
            <person name="Grzebelus E."/>
            <person name="Grzebelus D."/>
            <person name="Ashrafi H."/>
            <person name="Zheng Z."/>
            <person name="Cheng S."/>
            <person name="Spooner D."/>
            <person name="Van Deynze A."/>
            <person name="Simon P."/>
        </authorList>
    </citation>
    <scope>NUCLEOTIDE SEQUENCE [LARGE SCALE GENOMIC DNA]</scope>
    <source>
        <tissue evidence="7">Leaf</tissue>
    </source>
</reference>
<protein>
    <recommendedName>
        <fullName evidence="10">Sulfite exporter TauE/SafE family protein</fullName>
    </recommendedName>
</protein>
<comment type="similarity">
    <text evidence="2">Belongs to the 4-toluene sulfonate uptake permease (TSUP) (TC 2.A.102) family.</text>
</comment>
<dbReference type="GO" id="GO:0016020">
    <property type="term" value="C:membrane"/>
    <property type="evidence" value="ECO:0007669"/>
    <property type="project" value="UniProtKB-SubCell"/>
</dbReference>